<proteinExistence type="predicted"/>
<comment type="caution">
    <text evidence="2">The sequence shown here is derived from an EMBL/GenBank/DDBJ whole genome shotgun (WGS) entry which is preliminary data.</text>
</comment>
<dbReference type="AlphaFoldDB" id="A0AAN7T4G3"/>
<sequence>MEVHQKQHASSYSGAVEFQVYQISSMRSYDHYVVPILVRQFAVHAESAIVYARHWLIFIFQKRLRSMRSFWHTLYVARTTKEILPHVTTEQLRAATMRLAHDDPDENIDGSSERKSSPPMLNKKTGVDYWETFPLTSVSDILRWQQDCAANTSIKENNTGAKSAIRNDLSFERTERQSGPDTRVPGTLSRINSKDTDLHSIEHARSSSMHGRETQRDKVKTTMNIPSPSHWRARTLNGSTDMTQHNPGSSQVSFENPELTRTSYTDLNTWQLQSTMQMNLDHDNASQQETVPTINNVQSHLFW</sequence>
<feature type="region of interest" description="Disordered" evidence="1">
    <location>
        <begin position="101"/>
        <end position="123"/>
    </location>
</feature>
<protein>
    <submittedName>
        <fullName evidence="2">Uncharacterized protein</fullName>
    </submittedName>
</protein>
<reference evidence="2 3" key="1">
    <citation type="submission" date="2023-08" db="EMBL/GenBank/DDBJ databases">
        <title>Black Yeasts Isolated from many extreme environments.</title>
        <authorList>
            <person name="Coleine C."/>
            <person name="Stajich J.E."/>
            <person name="Selbmann L."/>
        </authorList>
    </citation>
    <scope>NUCLEOTIDE SEQUENCE [LARGE SCALE GENOMIC DNA]</scope>
    <source>
        <strain evidence="2 3">CCFEE 5910</strain>
    </source>
</reference>
<feature type="compositionally biased region" description="Basic and acidic residues" evidence="1">
    <location>
        <begin position="204"/>
        <end position="220"/>
    </location>
</feature>
<name>A0AAN7T4G3_9EURO</name>
<gene>
    <name evidence="2" type="ORF">LTR05_002621</name>
</gene>
<feature type="compositionally biased region" description="Basic and acidic residues" evidence="1">
    <location>
        <begin position="169"/>
        <end position="178"/>
    </location>
</feature>
<dbReference type="EMBL" id="JAVRRJ010000002">
    <property type="protein sequence ID" value="KAK5088403.1"/>
    <property type="molecule type" value="Genomic_DNA"/>
</dbReference>
<organism evidence="2 3">
    <name type="scientific">Lithohypha guttulata</name>
    <dbReference type="NCBI Taxonomy" id="1690604"/>
    <lineage>
        <taxon>Eukaryota</taxon>
        <taxon>Fungi</taxon>
        <taxon>Dikarya</taxon>
        <taxon>Ascomycota</taxon>
        <taxon>Pezizomycotina</taxon>
        <taxon>Eurotiomycetes</taxon>
        <taxon>Chaetothyriomycetidae</taxon>
        <taxon>Chaetothyriales</taxon>
        <taxon>Trichomeriaceae</taxon>
        <taxon>Lithohypha</taxon>
    </lineage>
</organism>
<evidence type="ECO:0000313" key="2">
    <source>
        <dbReference type="EMBL" id="KAK5088403.1"/>
    </source>
</evidence>
<evidence type="ECO:0000256" key="1">
    <source>
        <dbReference type="SAM" id="MobiDB-lite"/>
    </source>
</evidence>
<evidence type="ECO:0000313" key="3">
    <source>
        <dbReference type="Proteomes" id="UP001309876"/>
    </source>
</evidence>
<feature type="region of interest" description="Disordered" evidence="1">
    <location>
        <begin position="204"/>
        <end position="230"/>
    </location>
</feature>
<feature type="region of interest" description="Disordered" evidence="1">
    <location>
        <begin position="159"/>
        <end position="191"/>
    </location>
</feature>
<dbReference type="Proteomes" id="UP001309876">
    <property type="component" value="Unassembled WGS sequence"/>
</dbReference>
<accession>A0AAN7T4G3</accession>
<keyword evidence="3" id="KW-1185">Reference proteome</keyword>